<dbReference type="EMBL" id="BRXZ01003625">
    <property type="protein sequence ID" value="GMH58725.1"/>
    <property type="molecule type" value="Genomic_DNA"/>
</dbReference>
<dbReference type="GO" id="GO:0035556">
    <property type="term" value="P:intracellular signal transduction"/>
    <property type="evidence" value="ECO:0007669"/>
    <property type="project" value="InterPro"/>
</dbReference>
<evidence type="ECO:0000256" key="2">
    <source>
        <dbReference type="ARBA" id="ARBA00022840"/>
    </source>
</evidence>
<dbReference type="Pfam" id="PF00211">
    <property type="entry name" value="Guanylate_cyc"/>
    <property type="match status" value="2"/>
</dbReference>
<gene>
    <name evidence="5" type="ORF">TrRE_jg2440</name>
</gene>
<feature type="domain" description="Guanylate cyclase" evidence="4">
    <location>
        <begin position="377"/>
        <end position="505"/>
    </location>
</feature>
<dbReference type="PANTHER" id="PTHR16305">
    <property type="entry name" value="TESTICULAR SOLUBLE ADENYLYL CYCLASE"/>
    <property type="match status" value="1"/>
</dbReference>
<feature type="compositionally biased region" description="Basic and acidic residues" evidence="3">
    <location>
        <begin position="1106"/>
        <end position="1123"/>
    </location>
</feature>
<reference evidence="5" key="1">
    <citation type="submission" date="2022-07" db="EMBL/GenBank/DDBJ databases">
        <title>Genome analysis of Parmales, a sister group of diatoms, reveals the evolutionary specialization of diatoms from phago-mixotrophs to photoautotrophs.</title>
        <authorList>
            <person name="Ban H."/>
            <person name="Sato S."/>
            <person name="Yoshikawa S."/>
            <person name="Kazumasa Y."/>
            <person name="Nakamura Y."/>
            <person name="Ichinomiya M."/>
            <person name="Saitoh K."/>
            <person name="Sato N."/>
            <person name="Blanc-Mathieu R."/>
            <person name="Endo H."/>
            <person name="Kuwata A."/>
            <person name="Ogata H."/>
        </authorList>
    </citation>
    <scope>NUCLEOTIDE SEQUENCE</scope>
</reference>
<name>A0A9W6ZXD1_9STRA</name>
<comment type="caution">
    <text evidence="5">The sequence shown here is derived from an EMBL/GenBank/DDBJ whole genome shotgun (WGS) entry which is preliminary data.</text>
</comment>
<dbReference type="GO" id="GO:0009190">
    <property type="term" value="P:cyclic nucleotide biosynthetic process"/>
    <property type="evidence" value="ECO:0007669"/>
    <property type="project" value="InterPro"/>
</dbReference>
<feature type="compositionally biased region" description="Polar residues" evidence="3">
    <location>
        <begin position="703"/>
        <end position="726"/>
    </location>
</feature>
<feature type="region of interest" description="Disordered" evidence="3">
    <location>
        <begin position="1106"/>
        <end position="1137"/>
    </location>
</feature>
<dbReference type="Gene3D" id="3.30.70.1230">
    <property type="entry name" value="Nucleotide cyclase"/>
    <property type="match status" value="2"/>
</dbReference>
<dbReference type="PROSITE" id="PS50125">
    <property type="entry name" value="GUANYLATE_CYCLASE_2"/>
    <property type="match status" value="2"/>
</dbReference>
<dbReference type="CDD" id="cd07302">
    <property type="entry name" value="CHD"/>
    <property type="match status" value="2"/>
</dbReference>
<evidence type="ECO:0000313" key="5">
    <source>
        <dbReference type="EMBL" id="GMH58725.1"/>
    </source>
</evidence>
<dbReference type="InterPro" id="IPR029787">
    <property type="entry name" value="Nucleotide_cyclase"/>
</dbReference>
<feature type="non-terminal residue" evidence="5">
    <location>
        <position position="1493"/>
    </location>
</feature>
<protein>
    <recommendedName>
        <fullName evidence="4">Guanylate cyclase domain-containing protein</fullName>
    </recommendedName>
</protein>
<dbReference type="SUPFAM" id="SSF55073">
    <property type="entry name" value="Nucleotide cyclase"/>
    <property type="match status" value="2"/>
</dbReference>
<dbReference type="Proteomes" id="UP001165082">
    <property type="component" value="Unassembled WGS sequence"/>
</dbReference>
<evidence type="ECO:0000256" key="3">
    <source>
        <dbReference type="SAM" id="MobiDB-lite"/>
    </source>
</evidence>
<dbReference type="InterPro" id="IPR001054">
    <property type="entry name" value="A/G_cyclase"/>
</dbReference>
<sequence>MSKKLAGTRRGILARTDKRVTQTGIQSMQREAVRNLMSYVPVCLIDQILEKKEQWDRNSRQKSESFWAAGVFIDISGFSSLASDLNKAEQGAAKKEGAAAEHLTAFLNNTLRTLIECILDYDGDIVKFAGDAMLIVWKIDKADSERGYTLDQRQAILTAKAVACATSSIDLLRPAKDSNTSALNCGVPPQRQSMLGMMMRANMSPVPQDRKTASPSPSKLQIHVGVGVGEMAGIHVGGLRQRWEYIVMGECANSMMRAESIGKVNQVVACPKTKELLDRNKDFLALSEFSYSEVEKGYGLITRFKSDLIYKDMMESVVTTTKIKADSKSVYHRKTKLTTENVTYLYKTLRSYIPAPIIAKVDEMEDVSNDGVLRELCTLFVKLNNLSGINFDTTNPQVLERVSEKIQKTVETVQEAAYHGRATLRQFIIDDKGAVAIIVVGLPPVTAVKNSSRGLKIALRILENGIPAQIGVTTGTCYCGTIGSSTSRGDFAVVGDHINMAARLMGKAPEGKILCDTNTMVAARNDKSLTFYEKRTLKVKGKSQPITAYSPARKIQSVLAPVDFLSMQRSPLIGQVEVWKTLQFQHQFRNKSKPQLIQILGPKFSGKTKLINMFSKTQQLERITVVTARADKFEDTTNYFVFREILYNIFEHGVNLASKMRRNSIIGNGGKSDHLSKVEGLALLRDLFSRSKASSDFSLSIVESPTGRSSLSPTPQTRGTRGSTGSMDGLDDLDIEDADGISPELDSPDLSEAYDSQPREDAYGHSLHVLKAHPIFKVPTIKMCVESGVLDYAMVALLNVIIPSFEIPELPECRELDQDTKYHLLEDMMVEFLSTLSDPKSYDQIITVVDHPISGPGRTRRLSTRFPIPARPGMRRGLSSKRMTLTPDELPMHATPEATTQYAITMVVDDLHNADEQSMRLMKGMMSHQSICSGFILAASVNPESKNVAIQTMFKITPKTQMSKNFGDMDDEDEMEITGVNIEPLSNTEISSVLFNEFGLSSISGELMEKILESSKGNPGNAIAYMRKLRKLGMLTIDKDKGSCVAKDPDALEKFVSDDISTQAHEKFEKVDHRSRYIVQLASITASKEIPLPLLMEMYCHEVGNEKKVGPSDESMAEKKSDSESDLMESGTEGTDQSEKEFVAYKFRTQAFTRRLQDLIDAKLMKERDGRVCIAVPGIAQVAYASCLHSSRYDMHCFAIHWFERHCTLQGLAKNANLIYQQCMSAEKFDLASKYFYICCSEGIKSDDLEETLKKIKSAEVMLDLWSVAIYETCLGEIKSSSLQQGENPNLPSTMRRESFGGEYVRRGSFQIFQEEKRYKEKNTIELITKTLSTADFSDHSFKVSKKVDEVADPSPTNDKTKLSKRKILTDRARGMRHKKKEQAAREVAMEAEKSIIYVDTLKGIKSDYIKRKLMLPASYCEMRCKFFECQIYVELKRFRKALGILRSIMEYCKEEGGLLEVSGKKSGMTPQGGRFKNMARAMAYIFSPKKAK</sequence>
<keyword evidence="2" id="KW-0067">ATP-binding</keyword>
<dbReference type="GO" id="GO:0005524">
    <property type="term" value="F:ATP binding"/>
    <property type="evidence" value="ECO:0007669"/>
    <property type="project" value="UniProtKB-KW"/>
</dbReference>
<dbReference type="OrthoDB" id="194468at2759"/>
<proteinExistence type="predicted"/>
<feature type="region of interest" description="Disordered" evidence="3">
    <location>
        <begin position="703"/>
        <end position="757"/>
    </location>
</feature>
<dbReference type="GO" id="GO:0005737">
    <property type="term" value="C:cytoplasm"/>
    <property type="evidence" value="ECO:0007669"/>
    <property type="project" value="TreeGrafter"/>
</dbReference>
<feature type="domain" description="Guanylate cyclase" evidence="4">
    <location>
        <begin position="69"/>
        <end position="259"/>
    </location>
</feature>
<evidence type="ECO:0000313" key="6">
    <source>
        <dbReference type="Proteomes" id="UP001165082"/>
    </source>
</evidence>
<organism evidence="5 6">
    <name type="scientific">Triparma retinervis</name>
    <dbReference type="NCBI Taxonomy" id="2557542"/>
    <lineage>
        <taxon>Eukaryota</taxon>
        <taxon>Sar</taxon>
        <taxon>Stramenopiles</taxon>
        <taxon>Ochrophyta</taxon>
        <taxon>Bolidophyceae</taxon>
        <taxon>Parmales</taxon>
        <taxon>Triparmaceae</taxon>
        <taxon>Triparma</taxon>
    </lineage>
</organism>
<evidence type="ECO:0000256" key="1">
    <source>
        <dbReference type="ARBA" id="ARBA00022741"/>
    </source>
</evidence>
<keyword evidence="1" id="KW-0547">Nucleotide-binding</keyword>
<keyword evidence="6" id="KW-1185">Reference proteome</keyword>
<dbReference type="PANTHER" id="PTHR16305:SF28">
    <property type="entry name" value="GUANYLATE CYCLASE DOMAIN-CONTAINING PROTEIN"/>
    <property type="match status" value="1"/>
</dbReference>
<feature type="compositionally biased region" description="Acidic residues" evidence="3">
    <location>
        <begin position="729"/>
        <end position="739"/>
    </location>
</feature>
<accession>A0A9W6ZXD1</accession>
<evidence type="ECO:0000259" key="4">
    <source>
        <dbReference type="PROSITE" id="PS50125"/>
    </source>
</evidence>
<dbReference type="GO" id="GO:0004016">
    <property type="term" value="F:adenylate cyclase activity"/>
    <property type="evidence" value="ECO:0007669"/>
    <property type="project" value="TreeGrafter"/>
</dbReference>